<dbReference type="InterPro" id="IPR039422">
    <property type="entry name" value="MarR/SlyA-like"/>
</dbReference>
<proteinExistence type="predicted"/>
<sequence length="183" mass="20819">MGEGYAVESRYVRYMSPTENERDDEVDLLIDAWSRRLPDVDLTPLDVMSRLRRAANRLARLRADAFKSAGLAAWEFDVLAALRREEPPHELNPAQLIEATMIGSAAMTNRLDNLSRRGFVDRRPNPRDGRSVLVRLTAAGAMHVDDAMRRLAAREGDELRGLSRDEQATLVRLLRRLVQDPER</sequence>
<reference evidence="2 3" key="1">
    <citation type="journal article" date="2019" name="Int. J. Syst. Evol. Microbiol.">
        <title>The Global Catalogue of Microorganisms (GCM) 10K type strain sequencing project: providing services to taxonomists for standard genome sequencing and annotation.</title>
        <authorList>
            <consortium name="The Broad Institute Genomics Platform"/>
            <consortium name="The Broad Institute Genome Sequencing Center for Infectious Disease"/>
            <person name="Wu L."/>
            <person name="Ma J."/>
        </authorList>
    </citation>
    <scope>NUCLEOTIDE SEQUENCE [LARGE SCALE GENOMIC DNA]</scope>
    <source>
        <strain evidence="2 3">JCM 14322</strain>
    </source>
</reference>
<accession>A0ABN2M173</accession>
<keyword evidence="3" id="KW-1185">Reference proteome</keyword>
<name>A0ABN2M173_9MICO</name>
<gene>
    <name evidence="2" type="primary">tamR_1</name>
    <name evidence="2" type="ORF">GCM10009749_12950</name>
</gene>
<dbReference type="SMART" id="SM00347">
    <property type="entry name" value="HTH_MARR"/>
    <property type="match status" value="1"/>
</dbReference>
<protein>
    <submittedName>
        <fullName evidence="2">MarR family transcriptional regulator TamR</fullName>
    </submittedName>
</protein>
<dbReference type="EMBL" id="BAAANJ010000004">
    <property type="protein sequence ID" value="GAA1806101.1"/>
    <property type="molecule type" value="Genomic_DNA"/>
</dbReference>
<dbReference type="SUPFAM" id="SSF46785">
    <property type="entry name" value="Winged helix' DNA-binding domain"/>
    <property type="match status" value="1"/>
</dbReference>
<dbReference type="InterPro" id="IPR036390">
    <property type="entry name" value="WH_DNA-bd_sf"/>
</dbReference>
<dbReference type="InterPro" id="IPR036388">
    <property type="entry name" value="WH-like_DNA-bd_sf"/>
</dbReference>
<evidence type="ECO:0000259" key="1">
    <source>
        <dbReference type="PROSITE" id="PS50995"/>
    </source>
</evidence>
<comment type="caution">
    <text evidence="2">The sequence shown here is derived from an EMBL/GenBank/DDBJ whole genome shotgun (WGS) entry which is preliminary data.</text>
</comment>
<evidence type="ECO:0000313" key="3">
    <source>
        <dbReference type="Proteomes" id="UP001500002"/>
    </source>
</evidence>
<dbReference type="PANTHER" id="PTHR33164">
    <property type="entry name" value="TRANSCRIPTIONAL REGULATOR, MARR FAMILY"/>
    <property type="match status" value="1"/>
</dbReference>
<organism evidence="2 3">
    <name type="scientific">Agromyces neolithicus</name>
    <dbReference type="NCBI Taxonomy" id="269420"/>
    <lineage>
        <taxon>Bacteria</taxon>
        <taxon>Bacillati</taxon>
        <taxon>Actinomycetota</taxon>
        <taxon>Actinomycetes</taxon>
        <taxon>Micrococcales</taxon>
        <taxon>Microbacteriaceae</taxon>
        <taxon>Agromyces</taxon>
    </lineage>
</organism>
<dbReference type="InterPro" id="IPR000835">
    <property type="entry name" value="HTH_MarR-typ"/>
</dbReference>
<dbReference type="PROSITE" id="PS50995">
    <property type="entry name" value="HTH_MARR_2"/>
    <property type="match status" value="1"/>
</dbReference>
<evidence type="ECO:0000313" key="2">
    <source>
        <dbReference type="EMBL" id="GAA1806101.1"/>
    </source>
</evidence>
<dbReference type="Proteomes" id="UP001500002">
    <property type="component" value="Unassembled WGS sequence"/>
</dbReference>
<dbReference type="Pfam" id="PF12802">
    <property type="entry name" value="MarR_2"/>
    <property type="match status" value="1"/>
</dbReference>
<dbReference type="Gene3D" id="1.10.10.10">
    <property type="entry name" value="Winged helix-like DNA-binding domain superfamily/Winged helix DNA-binding domain"/>
    <property type="match status" value="1"/>
</dbReference>
<dbReference type="PRINTS" id="PR00598">
    <property type="entry name" value="HTHMARR"/>
</dbReference>
<feature type="domain" description="HTH marR-type" evidence="1">
    <location>
        <begin position="44"/>
        <end position="179"/>
    </location>
</feature>
<dbReference type="PANTHER" id="PTHR33164:SF104">
    <property type="entry name" value="TRANSCRIPTIONAL REGULATORY PROTEIN"/>
    <property type="match status" value="1"/>
</dbReference>